<name>A1A267_BIFAA</name>
<keyword evidence="1 5" id="KW-0328">Glycosyltransferase</keyword>
<feature type="binding site" evidence="5">
    <location>
        <position position="117"/>
    </location>
    <ligand>
        <name>5-phospho-alpha-D-ribose 1-diphosphate</name>
        <dbReference type="ChEBI" id="CHEBI:58017"/>
    </ligand>
</feature>
<dbReference type="GO" id="GO:0004048">
    <property type="term" value="F:anthranilate phosphoribosyltransferase activity"/>
    <property type="evidence" value="ECO:0007669"/>
    <property type="project" value="UniProtKB-UniRule"/>
</dbReference>
<feature type="binding site" evidence="5">
    <location>
        <position position="253"/>
    </location>
    <ligand>
        <name>Mg(2+)</name>
        <dbReference type="ChEBI" id="CHEBI:18420"/>
        <label>2</label>
    </ligand>
</feature>
<accession>A1A267</accession>
<dbReference type="InterPro" id="IPR017459">
    <property type="entry name" value="Glycosyl_Trfase_fam3_N_dom"/>
</dbReference>
<feature type="binding site" evidence="5">
    <location>
        <position position="109"/>
    </location>
    <ligand>
        <name>5-phospho-alpha-D-ribose 1-diphosphate</name>
        <dbReference type="ChEBI" id="CHEBI:58017"/>
    </ligand>
</feature>
<comment type="catalytic activity">
    <reaction evidence="5">
        <text>N-(5-phospho-beta-D-ribosyl)anthranilate + diphosphate = 5-phospho-alpha-D-ribose 1-diphosphate + anthranilate</text>
        <dbReference type="Rhea" id="RHEA:11768"/>
        <dbReference type="ChEBI" id="CHEBI:16567"/>
        <dbReference type="ChEBI" id="CHEBI:18277"/>
        <dbReference type="ChEBI" id="CHEBI:33019"/>
        <dbReference type="ChEBI" id="CHEBI:58017"/>
        <dbReference type="EC" id="2.4.2.18"/>
    </reaction>
</comment>
<dbReference type="PANTHER" id="PTHR43285">
    <property type="entry name" value="ANTHRANILATE PHOSPHORIBOSYLTRANSFERASE"/>
    <property type="match status" value="1"/>
</dbReference>
<protein>
    <recommendedName>
        <fullName evidence="5">Anthranilate phosphoribosyltransferase</fullName>
        <ecNumber evidence="5">2.4.2.18</ecNumber>
    </recommendedName>
</protein>
<dbReference type="Pfam" id="PF00591">
    <property type="entry name" value="Glycos_transf_3"/>
    <property type="match status" value="1"/>
</dbReference>
<dbReference type="Proteomes" id="UP000008702">
    <property type="component" value="Chromosome"/>
</dbReference>
<dbReference type="SUPFAM" id="SSF52418">
    <property type="entry name" value="Nucleoside phosphorylase/phosphoribosyltransferase catalytic domain"/>
    <property type="match status" value="1"/>
</dbReference>
<dbReference type="HOGENOM" id="CLU_034315_4_1_11"/>
<feature type="binding site" evidence="5">
    <location>
        <begin position="112"/>
        <end position="113"/>
    </location>
    <ligand>
        <name>5-phospho-alpha-D-ribose 1-diphosphate</name>
        <dbReference type="ChEBI" id="CHEBI:58017"/>
    </ligand>
</feature>
<feature type="binding site" evidence="5">
    <location>
        <position position="140"/>
    </location>
    <ligand>
        <name>anthranilate</name>
        <dbReference type="ChEBI" id="CHEBI:16567"/>
        <label>1</label>
    </ligand>
</feature>
<dbReference type="GO" id="GO:0005829">
    <property type="term" value="C:cytosol"/>
    <property type="evidence" value="ECO:0007669"/>
    <property type="project" value="TreeGrafter"/>
</dbReference>
<feature type="binding site" evidence="5">
    <location>
        <position position="149"/>
    </location>
    <ligand>
        <name>5-phospho-alpha-D-ribose 1-diphosphate</name>
        <dbReference type="ChEBI" id="CHEBI:58017"/>
    </ligand>
</feature>
<feature type="domain" description="Glycosyl transferase family 3 N-terminal" evidence="7">
    <location>
        <begin position="33"/>
        <end position="95"/>
    </location>
</feature>
<dbReference type="UniPathway" id="UPA00035">
    <property type="reaction ID" value="UER00041"/>
</dbReference>
<feature type="binding site" evidence="5">
    <location>
        <position position="254"/>
    </location>
    <ligand>
        <name>Mg(2+)</name>
        <dbReference type="ChEBI" id="CHEBI:18420"/>
        <label>2</label>
    </ligand>
</feature>
<dbReference type="InterPro" id="IPR005940">
    <property type="entry name" value="Anthranilate_Pribosyl_Tfrase"/>
</dbReference>
<evidence type="ECO:0000256" key="2">
    <source>
        <dbReference type="ARBA" id="ARBA00022679"/>
    </source>
</evidence>
<comment type="cofactor">
    <cofactor evidence="5">
        <name>Mg(2+)</name>
        <dbReference type="ChEBI" id="CHEBI:18420"/>
    </cofactor>
    <text evidence="5">Binds 2 magnesium ions per monomer.</text>
</comment>
<dbReference type="PaxDb" id="1680-BADO_1071"/>
<keyword evidence="5" id="KW-0460">Magnesium</keyword>
<comment type="subunit">
    <text evidence="5">Homodimer.</text>
</comment>
<keyword evidence="2 5" id="KW-0808">Transferase</keyword>
<dbReference type="InterPro" id="IPR036320">
    <property type="entry name" value="Glycosyl_Trfase_fam3_N_dom_sf"/>
</dbReference>
<keyword evidence="5" id="KW-0479">Metal-binding</keyword>
<dbReference type="AlphaFoldDB" id="A1A267"/>
<dbReference type="KEGG" id="bad:BAD_1019"/>
<keyword evidence="9" id="KW-1185">Reference proteome</keyword>
<evidence type="ECO:0000313" key="9">
    <source>
        <dbReference type="Proteomes" id="UP000008702"/>
    </source>
</evidence>
<comment type="caution">
    <text evidence="5">Lacks conserved residue(s) required for the propagation of feature annotation.</text>
</comment>
<dbReference type="InterPro" id="IPR035902">
    <property type="entry name" value="Nuc_phospho_transferase"/>
</dbReference>
<feature type="domain" description="Glycosyl transferase family 3" evidence="6">
    <location>
        <begin position="103"/>
        <end position="360"/>
    </location>
</feature>
<comment type="similarity">
    <text evidence="5">Belongs to the anthranilate phosphoribosyltransferase family.</text>
</comment>
<gene>
    <name evidence="5 8" type="primary">trpD</name>
    <name evidence="8" type="ordered locus">BAD_1019</name>
</gene>
<feature type="binding site" evidence="5">
    <location>
        <begin position="137"/>
        <end position="145"/>
    </location>
    <ligand>
        <name>5-phospho-alpha-D-ribose 1-diphosphate</name>
        <dbReference type="ChEBI" id="CHEBI:58017"/>
    </ligand>
</feature>
<feature type="binding site" evidence="5">
    <location>
        <position position="121"/>
    </location>
    <ligand>
        <name>Mg(2+)</name>
        <dbReference type="ChEBI" id="CHEBI:18420"/>
        <label>1</label>
    </ligand>
</feature>
<comment type="pathway">
    <text evidence="5">Amino-acid biosynthesis; L-tryptophan biosynthesis; L-tryptophan from chorismate: step 2/5.</text>
</comment>
<dbReference type="Pfam" id="PF02885">
    <property type="entry name" value="Glycos_trans_3N"/>
    <property type="match status" value="1"/>
</dbReference>
<dbReference type="SUPFAM" id="SSF47648">
    <property type="entry name" value="Nucleoside phosphorylase/phosphoribosyltransferase N-terminal domain"/>
    <property type="match status" value="1"/>
</dbReference>
<evidence type="ECO:0000256" key="5">
    <source>
        <dbReference type="HAMAP-Rule" id="MF_00211"/>
    </source>
</evidence>
<feature type="binding site" evidence="5">
    <location>
        <position position="195"/>
    </location>
    <ligand>
        <name>anthranilate</name>
        <dbReference type="ChEBI" id="CHEBI:16567"/>
        <label>2</label>
    </ligand>
</feature>
<evidence type="ECO:0000259" key="6">
    <source>
        <dbReference type="Pfam" id="PF00591"/>
    </source>
</evidence>
<evidence type="ECO:0000256" key="1">
    <source>
        <dbReference type="ARBA" id="ARBA00022676"/>
    </source>
</evidence>
<feature type="binding site" evidence="5">
    <location>
        <position position="254"/>
    </location>
    <ligand>
        <name>Mg(2+)</name>
        <dbReference type="ChEBI" id="CHEBI:18420"/>
        <label>1</label>
    </ligand>
</feature>
<feature type="binding site" evidence="5">
    <location>
        <position position="109"/>
    </location>
    <ligand>
        <name>anthranilate</name>
        <dbReference type="ChEBI" id="CHEBI:16567"/>
        <label>1</label>
    </ligand>
</feature>
<keyword evidence="4 5" id="KW-0057">Aromatic amino acid biosynthesis</keyword>
<keyword evidence="5" id="KW-0028">Amino-acid biosynthesis</keyword>
<dbReference type="Gene3D" id="1.20.970.10">
    <property type="entry name" value="Transferase, Pyrimidine Nucleoside Phosphorylase, Chain C"/>
    <property type="match status" value="1"/>
</dbReference>
<comment type="function">
    <text evidence="5">Catalyzes the transfer of the phosphoribosyl group of 5-phosphorylribose-1-pyrophosphate (PRPP) to anthranilate to yield N-(5'-phosphoribosyl)-anthranilate (PRA).</text>
</comment>
<evidence type="ECO:0000313" key="8">
    <source>
        <dbReference type="EMBL" id="BAF39800.1"/>
    </source>
</evidence>
<proteinExistence type="inferred from homology"/>
<dbReference type="STRING" id="367928.BAD_1019"/>
<sequence>MGERPIVTIGGIRTTIKACDSAKEGIMAEITWKSILTKLVGGDHLSAEESEWFVDDLMNGNADPAAVGAVLATQQQLGLTPDEVRGAAKAMVAHAIPLHIDGETTDIVGTGGDGASTVNLSSMGAVVAAAAGVKVVKHGNRAASSKCGTADCFEALGLPMDLTPEQVSEVGNECGIAFAFARTFHPAMRFVGPIRAALGVPCVFNVLGPLTNPASPKHMAVGCANRKMSPIMAAVYAANGQIGMVYTSHEGLDEMAPTGPVSIWEFKDGKVTENKFDPTVELGLAKVTIADLKGGEPTLNAQLARDFFAGKDVSFRTTALLNAASAIVADGHLVPGDASLADRFKAAYAIAEQTVDSGKATALLDKWIATAQAAKKA</sequence>
<evidence type="ECO:0000259" key="7">
    <source>
        <dbReference type="Pfam" id="PF02885"/>
    </source>
</evidence>
<evidence type="ECO:0000256" key="4">
    <source>
        <dbReference type="ARBA" id="ARBA00023141"/>
    </source>
</evidence>
<dbReference type="GO" id="GO:0000287">
    <property type="term" value="F:magnesium ion binding"/>
    <property type="evidence" value="ECO:0007669"/>
    <property type="project" value="UniProtKB-UniRule"/>
</dbReference>
<dbReference type="Gene3D" id="3.40.1030.10">
    <property type="entry name" value="Nucleoside phosphorylase/phosphoribosyltransferase catalytic domain"/>
    <property type="match status" value="1"/>
</dbReference>
<dbReference type="GO" id="GO:0000162">
    <property type="term" value="P:L-tryptophan biosynthetic process"/>
    <property type="evidence" value="ECO:0007669"/>
    <property type="project" value="UniProtKB-UniRule"/>
</dbReference>
<keyword evidence="3 5" id="KW-0822">Tryptophan biosynthesis</keyword>
<dbReference type="HAMAP" id="MF_00211">
    <property type="entry name" value="TrpD"/>
    <property type="match status" value="1"/>
</dbReference>
<dbReference type="InterPro" id="IPR000312">
    <property type="entry name" value="Glycosyl_Trfase_fam3"/>
</dbReference>
<dbReference type="PANTHER" id="PTHR43285:SF2">
    <property type="entry name" value="ANTHRANILATE PHOSPHORIBOSYLTRANSFERASE"/>
    <property type="match status" value="1"/>
</dbReference>
<feature type="binding site" evidence="5">
    <location>
        <begin position="119"/>
        <end position="122"/>
    </location>
    <ligand>
        <name>5-phospho-alpha-D-ribose 1-diphosphate</name>
        <dbReference type="ChEBI" id="CHEBI:58017"/>
    </ligand>
</feature>
<organism evidence="8 9">
    <name type="scientific">Bifidobacterium adolescentis (strain ATCC 15703 / DSM 20083 / NCTC 11814 / E194a)</name>
    <dbReference type="NCBI Taxonomy" id="367928"/>
    <lineage>
        <taxon>Bacteria</taxon>
        <taxon>Bacillati</taxon>
        <taxon>Actinomycetota</taxon>
        <taxon>Actinomycetes</taxon>
        <taxon>Bifidobacteriales</taxon>
        <taxon>Bifidobacteriaceae</taxon>
        <taxon>Bifidobacterium</taxon>
    </lineage>
</organism>
<evidence type="ECO:0000256" key="3">
    <source>
        <dbReference type="ARBA" id="ARBA00022822"/>
    </source>
</evidence>
<dbReference type="EC" id="2.4.2.18" evidence="5"/>
<dbReference type="NCBIfam" id="TIGR01245">
    <property type="entry name" value="trpD"/>
    <property type="match status" value="1"/>
</dbReference>
<reference evidence="8 9" key="1">
    <citation type="submission" date="2006-12" db="EMBL/GenBank/DDBJ databases">
        <title>Bifidobacterium adolescentis complete genome sequence.</title>
        <authorList>
            <person name="Suzuki T."/>
            <person name="Tsuda Y."/>
            <person name="Kanou N."/>
            <person name="Inoue T."/>
            <person name="Kumazaki K."/>
            <person name="Nagano S."/>
            <person name="Hirai S."/>
            <person name="Tanaka K."/>
            <person name="Watanabe K."/>
        </authorList>
    </citation>
    <scope>NUCLEOTIDE SEQUENCE [LARGE SCALE GENOMIC DNA]</scope>
    <source>
        <strain evidence="9">ATCC 15703 / DSM 20083 / NCTC 11814 / E194a</strain>
    </source>
</reference>
<dbReference type="EMBL" id="AP009256">
    <property type="protein sequence ID" value="BAF39800.1"/>
    <property type="molecule type" value="Genomic_DNA"/>
</dbReference>